<dbReference type="HAMAP" id="MF_00719">
    <property type="entry name" value="CobS"/>
    <property type="match status" value="1"/>
</dbReference>
<comment type="pathway">
    <text evidence="3 19">Cofactor biosynthesis; adenosylcobalamin biosynthesis; adenosylcobalamin from cob(II)yrinate a,c-diamide: step 7/7.</text>
</comment>
<comment type="function">
    <text evidence="14 19">Joins adenosylcobinamide-GDP and alpha-ribazole to generate adenosylcobalamin (Ado-cobalamin). Also synthesizes adenosylcobalamin 5'-phosphate from adenosylcobinamide-GDP and alpha-ribazole 5'-phosphate.</text>
</comment>
<keyword evidence="9 19" id="KW-0808">Transferase</keyword>
<sequence>MIPGIIKDIVVDAARAVAFLSRIPMPPWLFAGYDGKLGRLVRVFPVAGLVIGALPALIFFVILGLRADRLMAALVALAVQTILTGALHEDGLADTADGIGGGKSREQSLLIMKDSRIGSYGAIALILSFALRASALAAIAREAPPFAAALAIPAVAALSRGAIAWHWQRLPAAKPDGLAASAGSPAEVTMQIALVTAGFITAILVWPALGLLPFVSALLAAGLSTLAFTWFIRRRLGGHTGDTLGANQQICEVAAFCALAMAL</sequence>
<name>A0ABR9J1M0_RHIVS</name>
<evidence type="ECO:0000256" key="9">
    <source>
        <dbReference type="ARBA" id="ARBA00022679"/>
    </source>
</evidence>
<evidence type="ECO:0000256" key="12">
    <source>
        <dbReference type="ARBA" id="ARBA00022989"/>
    </source>
</evidence>
<evidence type="ECO:0000313" key="21">
    <source>
        <dbReference type="Proteomes" id="UP000620262"/>
    </source>
</evidence>
<dbReference type="RefSeq" id="WP_192732954.1">
    <property type="nucleotide sequence ID" value="NZ_BAAAVL010000015.1"/>
</dbReference>
<evidence type="ECO:0000256" key="19">
    <source>
        <dbReference type="HAMAP-Rule" id="MF_00719"/>
    </source>
</evidence>
<evidence type="ECO:0000256" key="5">
    <source>
        <dbReference type="ARBA" id="ARBA00013200"/>
    </source>
</evidence>
<evidence type="ECO:0000256" key="16">
    <source>
        <dbReference type="ARBA" id="ARBA00032853"/>
    </source>
</evidence>
<dbReference type="EMBL" id="JADBEC010000003">
    <property type="protein sequence ID" value="MBE1509349.1"/>
    <property type="molecule type" value="Genomic_DNA"/>
</dbReference>
<feature type="transmembrane region" description="Helical" evidence="19">
    <location>
        <begin position="117"/>
        <end position="140"/>
    </location>
</feature>
<evidence type="ECO:0000256" key="6">
    <source>
        <dbReference type="ARBA" id="ARBA00015850"/>
    </source>
</evidence>
<feature type="transmembrane region" description="Helical" evidence="19">
    <location>
        <begin position="188"/>
        <end position="208"/>
    </location>
</feature>
<dbReference type="PANTHER" id="PTHR34148">
    <property type="entry name" value="ADENOSYLCOBINAMIDE-GDP RIBAZOLETRANSFERASE"/>
    <property type="match status" value="1"/>
</dbReference>
<keyword evidence="10 19" id="KW-0812">Transmembrane</keyword>
<evidence type="ECO:0000256" key="8">
    <source>
        <dbReference type="ARBA" id="ARBA00022573"/>
    </source>
</evidence>
<evidence type="ECO:0000256" key="13">
    <source>
        <dbReference type="ARBA" id="ARBA00023136"/>
    </source>
</evidence>
<keyword evidence="11 19" id="KW-0460">Magnesium</keyword>
<evidence type="ECO:0000256" key="1">
    <source>
        <dbReference type="ARBA" id="ARBA00001946"/>
    </source>
</evidence>
<keyword evidence="8 19" id="KW-0169">Cobalamin biosynthesis</keyword>
<keyword evidence="12 19" id="KW-1133">Transmembrane helix</keyword>
<evidence type="ECO:0000256" key="7">
    <source>
        <dbReference type="ARBA" id="ARBA00022475"/>
    </source>
</evidence>
<dbReference type="PANTHER" id="PTHR34148:SF1">
    <property type="entry name" value="ADENOSYLCOBINAMIDE-GDP RIBAZOLETRANSFERASE"/>
    <property type="match status" value="1"/>
</dbReference>
<evidence type="ECO:0000256" key="17">
    <source>
        <dbReference type="ARBA" id="ARBA00048623"/>
    </source>
</evidence>
<feature type="transmembrane region" description="Helical" evidence="19">
    <location>
        <begin position="43"/>
        <end position="65"/>
    </location>
</feature>
<evidence type="ECO:0000256" key="15">
    <source>
        <dbReference type="ARBA" id="ARBA00032605"/>
    </source>
</evidence>
<evidence type="ECO:0000256" key="18">
    <source>
        <dbReference type="ARBA" id="ARBA00049504"/>
    </source>
</evidence>
<feature type="transmembrane region" description="Helical" evidence="19">
    <location>
        <begin position="146"/>
        <end position="167"/>
    </location>
</feature>
<feature type="transmembrane region" description="Helical" evidence="19">
    <location>
        <begin position="214"/>
        <end position="232"/>
    </location>
</feature>
<evidence type="ECO:0000256" key="14">
    <source>
        <dbReference type="ARBA" id="ARBA00025228"/>
    </source>
</evidence>
<evidence type="ECO:0000256" key="3">
    <source>
        <dbReference type="ARBA" id="ARBA00004663"/>
    </source>
</evidence>
<organism evidence="20 21">
    <name type="scientific">Rhizobium viscosum</name>
    <name type="common">Arthrobacter viscosus</name>
    <dbReference type="NCBI Taxonomy" id="1673"/>
    <lineage>
        <taxon>Bacteria</taxon>
        <taxon>Pseudomonadati</taxon>
        <taxon>Pseudomonadota</taxon>
        <taxon>Alphaproteobacteria</taxon>
        <taxon>Hyphomicrobiales</taxon>
        <taxon>Rhizobiaceae</taxon>
        <taxon>Rhizobium/Agrobacterium group</taxon>
        <taxon>Rhizobium</taxon>
    </lineage>
</organism>
<comment type="cofactor">
    <cofactor evidence="1 19">
        <name>Mg(2+)</name>
        <dbReference type="ChEBI" id="CHEBI:18420"/>
    </cofactor>
</comment>
<dbReference type="NCBIfam" id="NF001276">
    <property type="entry name" value="PRK00235.1-2"/>
    <property type="match status" value="1"/>
</dbReference>
<dbReference type="InterPro" id="IPR003805">
    <property type="entry name" value="CobS"/>
</dbReference>
<evidence type="ECO:0000256" key="11">
    <source>
        <dbReference type="ARBA" id="ARBA00022842"/>
    </source>
</evidence>
<evidence type="ECO:0000313" key="20">
    <source>
        <dbReference type="EMBL" id="MBE1509349.1"/>
    </source>
</evidence>
<comment type="caution">
    <text evidence="20">The sequence shown here is derived from an EMBL/GenBank/DDBJ whole genome shotgun (WGS) entry which is preliminary data.</text>
</comment>
<comment type="similarity">
    <text evidence="4 19">Belongs to the CobS family.</text>
</comment>
<gene>
    <name evidence="19" type="primary">cobS</name>
    <name evidence="20" type="ORF">H4W29_006596</name>
</gene>
<evidence type="ECO:0000256" key="4">
    <source>
        <dbReference type="ARBA" id="ARBA00010561"/>
    </source>
</evidence>
<dbReference type="Proteomes" id="UP000620262">
    <property type="component" value="Unassembled WGS sequence"/>
</dbReference>
<evidence type="ECO:0000256" key="2">
    <source>
        <dbReference type="ARBA" id="ARBA00004651"/>
    </source>
</evidence>
<keyword evidence="13 19" id="KW-0472">Membrane</keyword>
<keyword evidence="21" id="KW-1185">Reference proteome</keyword>
<accession>A0ABR9J1M0</accession>
<comment type="subcellular location">
    <subcellularLocation>
        <location evidence="2 19">Cell membrane</location>
        <topology evidence="2 19">Multi-pass membrane protein</topology>
    </subcellularLocation>
</comment>
<reference evidence="20 21" key="1">
    <citation type="submission" date="2020-10" db="EMBL/GenBank/DDBJ databases">
        <title>Sequencing the genomes of 1000 actinobacteria strains.</title>
        <authorList>
            <person name="Klenk H.-P."/>
        </authorList>
    </citation>
    <scope>NUCLEOTIDE SEQUENCE [LARGE SCALE GENOMIC DNA]</scope>
    <source>
        <strain evidence="20 21">DSM 7307</strain>
    </source>
</reference>
<dbReference type="EC" id="2.7.8.26" evidence="5 19"/>
<dbReference type="Pfam" id="PF02654">
    <property type="entry name" value="CobS"/>
    <property type="match status" value="1"/>
</dbReference>
<comment type="catalytic activity">
    <reaction evidence="18 19">
        <text>alpha-ribazole 5'-phosphate + adenosylcob(III)inamide-GDP = adenosylcob(III)alamin 5'-phosphate + GMP + H(+)</text>
        <dbReference type="Rhea" id="RHEA:23560"/>
        <dbReference type="ChEBI" id="CHEBI:15378"/>
        <dbReference type="ChEBI" id="CHEBI:57918"/>
        <dbReference type="ChEBI" id="CHEBI:58115"/>
        <dbReference type="ChEBI" id="CHEBI:60487"/>
        <dbReference type="ChEBI" id="CHEBI:60493"/>
        <dbReference type="EC" id="2.7.8.26"/>
    </reaction>
</comment>
<protein>
    <recommendedName>
        <fullName evidence="6 19">Adenosylcobinamide-GDP ribazoletransferase</fullName>
        <ecNumber evidence="5 19">2.7.8.26</ecNumber>
    </recommendedName>
    <alternativeName>
        <fullName evidence="16 19">Cobalamin synthase</fullName>
    </alternativeName>
    <alternativeName>
        <fullName evidence="15 19">Cobalamin-5'-phosphate synthase</fullName>
    </alternativeName>
</protein>
<dbReference type="GO" id="GO:0051073">
    <property type="term" value="F:adenosylcobinamide-GDP ribazoletransferase activity"/>
    <property type="evidence" value="ECO:0007669"/>
    <property type="project" value="UniProtKB-EC"/>
</dbReference>
<keyword evidence="7 19" id="KW-1003">Cell membrane</keyword>
<proteinExistence type="inferred from homology"/>
<comment type="catalytic activity">
    <reaction evidence="17 19">
        <text>alpha-ribazole + adenosylcob(III)inamide-GDP = adenosylcob(III)alamin + GMP + H(+)</text>
        <dbReference type="Rhea" id="RHEA:16049"/>
        <dbReference type="ChEBI" id="CHEBI:10329"/>
        <dbReference type="ChEBI" id="CHEBI:15378"/>
        <dbReference type="ChEBI" id="CHEBI:18408"/>
        <dbReference type="ChEBI" id="CHEBI:58115"/>
        <dbReference type="ChEBI" id="CHEBI:60487"/>
        <dbReference type="EC" id="2.7.8.26"/>
    </reaction>
</comment>
<evidence type="ECO:0000256" key="10">
    <source>
        <dbReference type="ARBA" id="ARBA00022692"/>
    </source>
</evidence>